<evidence type="ECO:0000313" key="2">
    <source>
        <dbReference type="EMBL" id="CAE7645735.1"/>
    </source>
</evidence>
<keyword evidence="3" id="KW-1185">Reference proteome</keyword>
<gene>
    <name evidence="2" type="ORF">SPIL2461_LOCUS17161</name>
</gene>
<dbReference type="InterPro" id="IPR013857">
    <property type="entry name" value="NADH-UbQ_OxRdtase-assoc_prot30"/>
</dbReference>
<organism evidence="2 3">
    <name type="scientific">Symbiodinium pilosum</name>
    <name type="common">Dinoflagellate</name>
    <dbReference type="NCBI Taxonomy" id="2952"/>
    <lineage>
        <taxon>Eukaryota</taxon>
        <taxon>Sar</taxon>
        <taxon>Alveolata</taxon>
        <taxon>Dinophyceae</taxon>
        <taxon>Suessiales</taxon>
        <taxon>Symbiodiniaceae</taxon>
        <taxon>Symbiodinium</taxon>
    </lineage>
</organism>
<accession>A0A812VW62</accession>
<dbReference type="Proteomes" id="UP000649617">
    <property type="component" value="Unassembled WGS sequence"/>
</dbReference>
<dbReference type="OrthoDB" id="426386at2759"/>
<evidence type="ECO:0000313" key="3">
    <source>
        <dbReference type="Proteomes" id="UP000649617"/>
    </source>
</evidence>
<protein>
    <recommendedName>
        <fullName evidence="1">NADH:ubiquinone oxidoreductase intermediate-associated protein 30 domain-containing protein</fullName>
    </recommendedName>
</protein>
<proteinExistence type="predicted"/>
<dbReference type="AlphaFoldDB" id="A0A812VW62"/>
<comment type="caution">
    <text evidence="2">The sequence shown here is derived from an EMBL/GenBank/DDBJ whole genome shotgun (WGS) entry which is preliminary data.</text>
</comment>
<feature type="domain" description="NADH:ubiquinone oxidoreductase intermediate-associated protein 30" evidence="1">
    <location>
        <begin position="191"/>
        <end position="267"/>
    </location>
</feature>
<reference evidence="2" key="1">
    <citation type="submission" date="2021-02" db="EMBL/GenBank/DDBJ databases">
        <authorList>
            <person name="Dougan E. K."/>
            <person name="Rhodes N."/>
            <person name="Thang M."/>
            <person name="Chan C."/>
        </authorList>
    </citation>
    <scope>NUCLEOTIDE SEQUENCE</scope>
</reference>
<evidence type="ECO:0000259" key="1">
    <source>
        <dbReference type="Pfam" id="PF08547"/>
    </source>
</evidence>
<dbReference type="EMBL" id="CAJNIZ010042986">
    <property type="protein sequence ID" value="CAE7645735.1"/>
    <property type="molecule type" value="Genomic_DNA"/>
</dbReference>
<dbReference type="Pfam" id="PF08547">
    <property type="entry name" value="CIA30"/>
    <property type="match status" value="1"/>
</dbReference>
<sequence>MCARIYEDAARKLLLDQRTELREPVAKSLTDALAVAGALGSVPGPSEADQLAWAFRRAFDEQLAASAVPKAGAASEGPAAIIAAAIQKGVPLYNSGNPEGCAQVYAEAAQRLLDGGSMGSGARATLQRALDSLPQLPNADARAWALRRSLDAVAANNGPQMPQTSASESTPPPALVRDFSAGRGLEVAGFIVNDTVMGGRSDSELQMSEGAVFRGNVTKRGGGGFASVRFQPRDRAAFLAMLRGATGLSLKVRRMQGCASWKLQLNSLALEQSSSHFSPVKHCKAPTVHPQRAISYLRASGAHHGFKASRRKNARCVNSSLCWVRLTLPTLLQVTGVQLADLVAACPNTCSIVASVSTAQGL</sequence>
<name>A0A812VW62_SYMPI</name>